<dbReference type="InterPro" id="IPR027417">
    <property type="entry name" value="P-loop_NTPase"/>
</dbReference>
<comment type="caution">
    <text evidence="8">The sequence shown here is derived from an EMBL/GenBank/DDBJ whole genome shotgun (WGS) entry which is preliminary data.</text>
</comment>
<dbReference type="InterPro" id="IPR025944">
    <property type="entry name" value="Sigma_54_int_dom_CS"/>
</dbReference>
<dbReference type="PROSITE" id="PS00676">
    <property type="entry name" value="SIGMA54_INTERACT_2"/>
    <property type="match status" value="1"/>
</dbReference>
<keyword evidence="2" id="KW-0067">ATP-binding</keyword>
<evidence type="ECO:0000256" key="6">
    <source>
        <dbReference type="SAM" id="MobiDB-lite"/>
    </source>
</evidence>
<dbReference type="SMART" id="SM00382">
    <property type="entry name" value="AAA"/>
    <property type="match status" value="1"/>
</dbReference>
<dbReference type="Pfam" id="PF25601">
    <property type="entry name" value="AAA_lid_14"/>
    <property type="match status" value="1"/>
</dbReference>
<keyword evidence="4" id="KW-0238">DNA-binding</keyword>
<keyword evidence="5" id="KW-0804">Transcription</keyword>
<evidence type="ECO:0000256" key="3">
    <source>
        <dbReference type="ARBA" id="ARBA00023015"/>
    </source>
</evidence>
<evidence type="ECO:0000256" key="2">
    <source>
        <dbReference type="ARBA" id="ARBA00022840"/>
    </source>
</evidence>
<dbReference type="PANTHER" id="PTHR32071">
    <property type="entry name" value="TRANSCRIPTIONAL REGULATORY PROTEIN"/>
    <property type="match status" value="1"/>
</dbReference>
<protein>
    <submittedName>
        <fullName evidence="8">Sigma-54 dependent transcriptional regulator</fullName>
    </submittedName>
</protein>
<dbReference type="PROSITE" id="PS50045">
    <property type="entry name" value="SIGMA54_INTERACT_4"/>
    <property type="match status" value="1"/>
</dbReference>
<reference evidence="8 9" key="1">
    <citation type="submission" date="2023-01" db="EMBL/GenBank/DDBJ databases">
        <title>Minimal conservation of predation-associated metabolite biosynthetic gene clusters underscores biosynthetic potential of Myxococcota including descriptions for ten novel species: Archangium lansinium sp. nov., Myxococcus landrumus sp. nov., Nannocystis bai.</title>
        <authorList>
            <person name="Ahearne A."/>
            <person name="Stevens C."/>
            <person name="Dowd S."/>
        </authorList>
    </citation>
    <scope>NUCLEOTIDE SEQUENCE [LARGE SCALE GENOMIC DNA]</scope>
    <source>
        <strain evidence="8 9">WIWO2</strain>
    </source>
</reference>
<feature type="region of interest" description="Disordered" evidence="6">
    <location>
        <begin position="344"/>
        <end position="378"/>
    </location>
</feature>
<dbReference type="Pfam" id="PF00158">
    <property type="entry name" value="Sigma54_activat"/>
    <property type="match status" value="1"/>
</dbReference>
<feature type="compositionally biased region" description="Low complexity" evidence="6">
    <location>
        <begin position="359"/>
        <end position="378"/>
    </location>
</feature>
<evidence type="ECO:0000256" key="5">
    <source>
        <dbReference type="ARBA" id="ARBA00023163"/>
    </source>
</evidence>
<dbReference type="InterPro" id="IPR025943">
    <property type="entry name" value="Sigma_54_int_dom_ATP-bd_2"/>
</dbReference>
<sequence>MRLLTLPTPESTAAPTERAKALLFEDPRSQELLHRARQVAAGDAAALITGEIGTGKEIIARHVHELSARRGRPFLAVSCAALSPALAESELFGHEQGASPKALTMKHGLLEAAEGGTLYLDEIGDFPLGVQVKLLRALEDREVVRLGSRTPVPVDVRIIAATNVPLNDVVAVGGFREDLFSRLNGAAIPVPALRERPGDILPLARYFLGTYGRRLGPTPCVLTSSAVDRLLAHSWPGNIRELENVIHQALLVCRAGRVTGKDLRFTSLRPKAAAIEPPGRIDGLMATLENTIAALFDASFPNVHERVEEIVIRTAYRRCDRNLGLTAARLGVSRDLVRARLLQSGEIAQPSTPEPPAAPSKAGDAARAAATALPISLP</sequence>
<dbReference type="RefSeq" id="WP_272103181.1">
    <property type="nucleotide sequence ID" value="NZ_JAQNDK010000006.1"/>
</dbReference>
<dbReference type="InterPro" id="IPR058031">
    <property type="entry name" value="AAA_lid_NorR"/>
</dbReference>
<accession>A0ABT5CF60</accession>
<dbReference type="InterPro" id="IPR003593">
    <property type="entry name" value="AAA+_ATPase"/>
</dbReference>
<dbReference type="Gene3D" id="1.10.8.60">
    <property type="match status" value="1"/>
</dbReference>
<dbReference type="Gene3D" id="3.40.50.300">
    <property type="entry name" value="P-loop containing nucleotide triphosphate hydrolases"/>
    <property type="match status" value="1"/>
</dbReference>
<dbReference type="Proteomes" id="UP001217485">
    <property type="component" value="Unassembled WGS sequence"/>
</dbReference>
<gene>
    <name evidence="8" type="ORF">POL72_45545</name>
</gene>
<name>A0ABT5CF60_9BACT</name>
<dbReference type="EMBL" id="JAQNDK010000006">
    <property type="protein sequence ID" value="MDC0685065.1"/>
    <property type="molecule type" value="Genomic_DNA"/>
</dbReference>
<dbReference type="InterPro" id="IPR002078">
    <property type="entry name" value="Sigma_54_int"/>
</dbReference>
<evidence type="ECO:0000256" key="4">
    <source>
        <dbReference type="ARBA" id="ARBA00023125"/>
    </source>
</evidence>
<dbReference type="PROSITE" id="PS00688">
    <property type="entry name" value="SIGMA54_INTERACT_3"/>
    <property type="match status" value="1"/>
</dbReference>
<feature type="domain" description="Sigma-54 factor interaction" evidence="7">
    <location>
        <begin position="22"/>
        <end position="251"/>
    </location>
</feature>
<evidence type="ECO:0000256" key="1">
    <source>
        <dbReference type="ARBA" id="ARBA00022741"/>
    </source>
</evidence>
<proteinExistence type="predicted"/>
<dbReference type="CDD" id="cd00009">
    <property type="entry name" value="AAA"/>
    <property type="match status" value="1"/>
</dbReference>
<dbReference type="SUPFAM" id="SSF52540">
    <property type="entry name" value="P-loop containing nucleoside triphosphate hydrolases"/>
    <property type="match status" value="1"/>
</dbReference>
<organism evidence="8 9">
    <name type="scientific">Sorangium atrum</name>
    <dbReference type="NCBI Taxonomy" id="2995308"/>
    <lineage>
        <taxon>Bacteria</taxon>
        <taxon>Pseudomonadati</taxon>
        <taxon>Myxococcota</taxon>
        <taxon>Polyangia</taxon>
        <taxon>Polyangiales</taxon>
        <taxon>Polyangiaceae</taxon>
        <taxon>Sorangium</taxon>
    </lineage>
</organism>
<dbReference type="PANTHER" id="PTHR32071:SF21">
    <property type="entry name" value="TRANSCRIPTIONAL REGULATORY PROTEIN FLGR"/>
    <property type="match status" value="1"/>
</dbReference>
<evidence type="ECO:0000313" key="8">
    <source>
        <dbReference type="EMBL" id="MDC0685065.1"/>
    </source>
</evidence>
<keyword evidence="1" id="KW-0547">Nucleotide-binding</keyword>
<keyword evidence="9" id="KW-1185">Reference proteome</keyword>
<evidence type="ECO:0000259" key="7">
    <source>
        <dbReference type="PROSITE" id="PS50045"/>
    </source>
</evidence>
<keyword evidence="3" id="KW-0805">Transcription regulation</keyword>
<evidence type="ECO:0000313" key="9">
    <source>
        <dbReference type="Proteomes" id="UP001217485"/>
    </source>
</evidence>